<evidence type="ECO:0000313" key="2">
    <source>
        <dbReference type="EMBL" id="KAJ0226862.1"/>
    </source>
</evidence>
<comment type="caution">
    <text evidence="2">The sequence shown here is derived from an EMBL/GenBank/DDBJ whole genome shotgun (WGS) entry which is preliminary data.</text>
</comment>
<protein>
    <recommendedName>
        <fullName evidence="1">DC-UbP/UBTD2 N-terminal domain-containing protein</fullName>
    </recommendedName>
</protein>
<accession>A0A9R1XY64</accession>
<dbReference type="PANTHER" id="PTHR13609">
    <property type="entry name" value="UBIQUITIN DOMAIN CONTAINING 1 PROTEIN-RELATED"/>
    <property type="match status" value="1"/>
</dbReference>
<dbReference type="Gramene" id="rna-gnl|WGS:NBSK|LSAT_1X111401_mrna">
    <property type="protein sequence ID" value="cds-PLY64893.1"/>
    <property type="gene ID" value="gene-LSAT_1X111401"/>
</dbReference>
<sequence length="114" mass="12605">MGCSGSTSANGDEAVKKIIKLKPWKHTEPITGEQLKLMRDEFWDTAPHYGGRKEIWDALRAAAEADLSLAQTIVDSAGIIVQKPDLTICYDERGAKYELPKYVLSEPTNLVRGS</sequence>
<evidence type="ECO:0000259" key="1">
    <source>
        <dbReference type="Pfam" id="PF16455"/>
    </source>
</evidence>
<reference evidence="2 3" key="1">
    <citation type="journal article" date="2017" name="Nat. Commun.">
        <title>Genome assembly with in vitro proximity ligation data and whole-genome triplication in lettuce.</title>
        <authorList>
            <person name="Reyes-Chin-Wo S."/>
            <person name="Wang Z."/>
            <person name="Yang X."/>
            <person name="Kozik A."/>
            <person name="Arikit S."/>
            <person name="Song C."/>
            <person name="Xia L."/>
            <person name="Froenicke L."/>
            <person name="Lavelle D.O."/>
            <person name="Truco M.J."/>
            <person name="Xia R."/>
            <person name="Zhu S."/>
            <person name="Xu C."/>
            <person name="Xu H."/>
            <person name="Xu X."/>
            <person name="Cox K."/>
            <person name="Korf I."/>
            <person name="Meyers B.C."/>
            <person name="Michelmore R.W."/>
        </authorList>
    </citation>
    <scope>NUCLEOTIDE SEQUENCE [LARGE SCALE GENOMIC DNA]</scope>
    <source>
        <strain evidence="3">cv. Salinas</strain>
        <tissue evidence="2">Seedlings</tissue>
    </source>
</reference>
<dbReference type="InterPro" id="IPR039869">
    <property type="entry name" value="UBTD1/2"/>
</dbReference>
<dbReference type="Gene3D" id="1.20.225.20">
    <property type="entry name" value="Ub domain-containing protein, DC-UbP/UBTD2, N-terminal domain"/>
    <property type="match status" value="1"/>
</dbReference>
<keyword evidence="3" id="KW-1185">Reference proteome</keyword>
<dbReference type="EMBL" id="NBSK02000001">
    <property type="protein sequence ID" value="KAJ0226862.1"/>
    <property type="molecule type" value="Genomic_DNA"/>
</dbReference>
<proteinExistence type="predicted"/>
<dbReference type="InterPro" id="IPR038169">
    <property type="entry name" value="DC-UbP/UBTD2_N_sf"/>
</dbReference>
<dbReference type="AlphaFoldDB" id="A0A9R1XY64"/>
<name>A0A9R1XY64_LACSA</name>
<feature type="domain" description="DC-UbP/UBTD2 N-terminal" evidence="1">
    <location>
        <begin position="16"/>
        <end position="112"/>
    </location>
</feature>
<dbReference type="Proteomes" id="UP000235145">
    <property type="component" value="Unassembled WGS sequence"/>
</dbReference>
<dbReference type="InterPro" id="IPR032752">
    <property type="entry name" value="DC-UbP/UBTD2_N"/>
</dbReference>
<gene>
    <name evidence="2" type="ORF">LSAT_V11C100043870</name>
</gene>
<evidence type="ECO:0000313" key="3">
    <source>
        <dbReference type="Proteomes" id="UP000235145"/>
    </source>
</evidence>
<dbReference type="Pfam" id="PF16455">
    <property type="entry name" value="UBD"/>
    <property type="match status" value="1"/>
</dbReference>
<organism evidence="2 3">
    <name type="scientific">Lactuca sativa</name>
    <name type="common">Garden lettuce</name>
    <dbReference type="NCBI Taxonomy" id="4236"/>
    <lineage>
        <taxon>Eukaryota</taxon>
        <taxon>Viridiplantae</taxon>
        <taxon>Streptophyta</taxon>
        <taxon>Embryophyta</taxon>
        <taxon>Tracheophyta</taxon>
        <taxon>Spermatophyta</taxon>
        <taxon>Magnoliopsida</taxon>
        <taxon>eudicotyledons</taxon>
        <taxon>Gunneridae</taxon>
        <taxon>Pentapetalae</taxon>
        <taxon>asterids</taxon>
        <taxon>campanulids</taxon>
        <taxon>Asterales</taxon>
        <taxon>Asteraceae</taxon>
        <taxon>Cichorioideae</taxon>
        <taxon>Cichorieae</taxon>
        <taxon>Lactucinae</taxon>
        <taxon>Lactuca</taxon>
    </lineage>
</organism>
<dbReference type="OrthoDB" id="1640476at2759"/>